<evidence type="ECO:0000313" key="3">
    <source>
        <dbReference type="EMBL" id="VUZ43075.1"/>
    </source>
</evidence>
<evidence type="ECO:0000313" key="4">
    <source>
        <dbReference type="Proteomes" id="UP000274504"/>
    </source>
</evidence>
<keyword evidence="5" id="KW-1185">Reference proteome</keyword>
<dbReference type="EMBL" id="CABIJS010000111">
    <property type="protein sequence ID" value="VUZ43075.1"/>
    <property type="molecule type" value="Genomic_DNA"/>
</dbReference>
<dbReference type="Proteomes" id="UP000321570">
    <property type="component" value="Unassembled WGS sequence"/>
</dbReference>
<name>A0A0R3SWJ1_HYMDI</name>
<dbReference type="AlphaFoldDB" id="A0A0R3SWJ1"/>
<dbReference type="WBParaSite" id="HDID_0001005501-mRNA-1">
    <property type="protein sequence ID" value="HDID_0001005501-mRNA-1"/>
    <property type="gene ID" value="HDID_0001005501"/>
</dbReference>
<dbReference type="OrthoDB" id="10436059at2759"/>
<evidence type="ECO:0000313" key="2">
    <source>
        <dbReference type="EMBL" id="VDL62595.1"/>
    </source>
</evidence>
<proteinExistence type="predicted"/>
<accession>A0A0R3SWJ1</accession>
<keyword evidence="1" id="KW-0732">Signal</keyword>
<gene>
    <name evidence="2" type="ORF">HDID_LOCUS10053</name>
    <name evidence="3" type="ORF">WMSIL1_LOCUS3776</name>
</gene>
<evidence type="ECO:0000313" key="6">
    <source>
        <dbReference type="WBParaSite" id="HDID_0001005501-mRNA-1"/>
    </source>
</evidence>
<evidence type="ECO:0000256" key="1">
    <source>
        <dbReference type="SAM" id="SignalP"/>
    </source>
</evidence>
<reference evidence="3 5" key="3">
    <citation type="submission" date="2019-07" db="EMBL/GenBank/DDBJ databases">
        <authorList>
            <person name="Jastrzebski P J."/>
            <person name="Paukszto L."/>
            <person name="Jastrzebski P J."/>
        </authorList>
    </citation>
    <scope>NUCLEOTIDE SEQUENCE [LARGE SCALE GENOMIC DNA]</scope>
    <source>
        <strain evidence="3 5">WMS-il1</strain>
    </source>
</reference>
<organism evidence="6">
    <name type="scientific">Hymenolepis diminuta</name>
    <name type="common">Rat tapeworm</name>
    <dbReference type="NCBI Taxonomy" id="6216"/>
    <lineage>
        <taxon>Eukaryota</taxon>
        <taxon>Metazoa</taxon>
        <taxon>Spiralia</taxon>
        <taxon>Lophotrochozoa</taxon>
        <taxon>Platyhelminthes</taxon>
        <taxon>Cestoda</taxon>
        <taxon>Eucestoda</taxon>
        <taxon>Cyclophyllidea</taxon>
        <taxon>Hymenolepididae</taxon>
        <taxon>Hymenolepis</taxon>
    </lineage>
</organism>
<dbReference type="EMBL" id="UYSG01011504">
    <property type="protein sequence ID" value="VDL62595.1"/>
    <property type="molecule type" value="Genomic_DNA"/>
</dbReference>
<reference evidence="2 4" key="2">
    <citation type="submission" date="2018-11" db="EMBL/GenBank/DDBJ databases">
        <authorList>
            <consortium name="Pathogen Informatics"/>
        </authorList>
    </citation>
    <scope>NUCLEOTIDE SEQUENCE [LARGE SCALE GENOMIC DNA]</scope>
</reference>
<feature type="signal peptide" evidence="1">
    <location>
        <begin position="1"/>
        <end position="24"/>
    </location>
</feature>
<dbReference type="Proteomes" id="UP000274504">
    <property type="component" value="Unassembled WGS sequence"/>
</dbReference>
<evidence type="ECO:0000313" key="5">
    <source>
        <dbReference type="Proteomes" id="UP000321570"/>
    </source>
</evidence>
<sequence>MKNSSTPFFLSLFSLLALIAICGSAVPAAPLKPGSPEAKKAYEAKLAICKDSSKAERCKWLARSLVYYDCMDAEDSCAYEAGKNGCMKETLGCIKNVVGAP</sequence>
<reference evidence="6" key="1">
    <citation type="submission" date="2017-02" db="UniProtKB">
        <authorList>
            <consortium name="WormBaseParasite"/>
        </authorList>
    </citation>
    <scope>IDENTIFICATION</scope>
</reference>
<protein>
    <submittedName>
        <fullName evidence="6">Lipoprotein</fullName>
    </submittedName>
</protein>
<feature type="chain" id="PRO_5044546599" evidence="1">
    <location>
        <begin position="25"/>
        <end position="101"/>
    </location>
</feature>